<dbReference type="GO" id="GO:0012505">
    <property type="term" value="C:endomembrane system"/>
    <property type="evidence" value="ECO:0007669"/>
    <property type="project" value="UniProtKB-SubCell"/>
</dbReference>
<evidence type="ECO:0000313" key="7">
    <source>
        <dbReference type="Proteomes" id="UP000622317"/>
    </source>
</evidence>
<keyword evidence="2" id="KW-0813">Transport</keyword>
<dbReference type="RefSeq" id="WP_191619518.1">
    <property type="nucleotide sequence ID" value="NZ_JACYFG010000061.1"/>
</dbReference>
<reference evidence="6" key="1">
    <citation type="submission" date="2020-09" db="EMBL/GenBank/DDBJ databases">
        <title>Pelagicoccus enzymogenes sp. nov. with an EPS production, isolated from marine sediment.</title>
        <authorList>
            <person name="Feng X."/>
        </authorList>
    </citation>
    <scope>NUCLEOTIDE SEQUENCE</scope>
    <source>
        <strain evidence="6">NFK12</strain>
    </source>
</reference>
<comment type="caution">
    <text evidence="6">The sequence shown here is derived from an EMBL/GenBank/DDBJ whole genome shotgun (WGS) entry which is preliminary data.</text>
</comment>
<proteinExistence type="predicted"/>
<keyword evidence="7" id="KW-1185">Reference proteome</keyword>
<organism evidence="6 7">
    <name type="scientific">Pelagicoccus enzymogenes</name>
    <dbReference type="NCBI Taxonomy" id="2773457"/>
    <lineage>
        <taxon>Bacteria</taxon>
        <taxon>Pseudomonadati</taxon>
        <taxon>Verrucomicrobiota</taxon>
        <taxon>Opitutia</taxon>
        <taxon>Puniceicoccales</taxon>
        <taxon>Pelagicoccaceae</taxon>
        <taxon>Pelagicoccus</taxon>
    </lineage>
</organism>
<dbReference type="Proteomes" id="UP000622317">
    <property type="component" value="Unassembled WGS sequence"/>
</dbReference>
<comment type="subcellular location">
    <subcellularLocation>
        <location evidence="1">Endomembrane system</location>
    </subcellularLocation>
</comment>
<dbReference type="EMBL" id="JACYFG010000061">
    <property type="protein sequence ID" value="MBD5782437.1"/>
    <property type="molecule type" value="Genomic_DNA"/>
</dbReference>
<evidence type="ECO:0000256" key="4">
    <source>
        <dbReference type="ARBA" id="ARBA00022519"/>
    </source>
</evidence>
<gene>
    <name evidence="6" type="ORF">IEN85_23255</name>
</gene>
<accession>A0A927FCD8</accession>
<dbReference type="Pfam" id="PF13379">
    <property type="entry name" value="NMT1_2"/>
    <property type="match status" value="1"/>
</dbReference>
<dbReference type="AlphaFoldDB" id="A0A927FCD8"/>
<evidence type="ECO:0000313" key="6">
    <source>
        <dbReference type="EMBL" id="MBD5782437.1"/>
    </source>
</evidence>
<evidence type="ECO:0000256" key="3">
    <source>
        <dbReference type="ARBA" id="ARBA00022475"/>
    </source>
</evidence>
<dbReference type="Gene3D" id="3.40.190.10">
    <property type="entry name" value="Periplasmic binding protein-like II"/>
    <property type="match status" value="2"/>
</dbReference>
<name>A0A927FCD8_9BACT</name>
<dbReference type="InterPro" id="IPR044527">
    <property type="entry name" value="NrtA/CpmA_ABC-bd_dom"/>
</dbReference>
<keyword evidence="3" id="KW-1003">Cell membrane</keyword>
<protein>
    <submittedName>
        <fullName evidence="6">ABC transporter substrate-binding protein</fullName>
    </submittedName>
</protein>
<keyword evidence="5" id="KW-0472">Membrane</keyword>
<sequence>MDEFEKKGSEAVVAPRLVGKRRTAIRLGYIGLVDAAPLLVASHYGLFESKGLDVVLSREVGWATIREKVLFGELEAAHALSTLPFVSTLGLGSAPIPCVAGMVISRGGNAVVLSEELRHRGVKNKETLKLDVENRKAFRKYKFATVYACSPHNFHLREWLAAANINPDSDVELVTLPPAQMCRNLAAGTIDGFCVGEPWASRAIKDKIGWSPVNSEDLSPGHPEKVLMVREDYAQEHREENAALIAAIVEACSICEDPTERSRIAELLSDKKRVNCPPEILDLCLSPSFNYGLGRVEHRPGFLRFHYGDSARPTDADTEWVLERLGRSCADAAAAVQLEKAKTVLRPDLYEAAMALPC</sequence>
<dbReference type="CDD" id="cd13553">
    <property type="entry name" value="PBP2_NrtA_CpmA_like"/>
    <property type="match status" value="1"/>
</dbReference>
<dbReference type="PANTHER" id="PTHR30024:SF43">
    <property type="entry name" value="BLL4572 PROTEIN"/>
    <property type="match status" value="1"/>
</dbReference>
<dbReference type="PANTHER" id="PTHR30024">
    <property type="entry name" value="ALIPHATIC SULFONATES-BINDING PROTEIN-RELATED"/>
    <property type="match status" value="1"/>
</dbReference>
<keyword evidence="4" id="KW-0997">Cell inner membrane</keyword>
<evidence type="ECO:0000256" key="5">
    <source>
        <dbReference type="ARBA" id="ARBA00023136"/>
    </source>
</evidence>
<dbReference type="SUPFAM" id="SSF53850">
    <property type="entry name" value="Periplasmic binding protein-like II"/>
    <property type="match status" value="1"/>
</dbReference>
<evidence type="ECO:0000256" key="2">
    <source>
        <dbReference type="ARBA" id="ARBA00022448"/>
    </source>
</evidence>
<evidence type="ECO:0000256" key="1">
    <source>
        <dbReference type="ARBA" id="ARBA00004308"/>
    </source>
</evidence>